<evidence type="ECO:0000313" key="1">
    <source>
        <dbReference type="EMBL" id="AOV61110.1"/>
    </source>
</evidence>
<name>A0A1D8KR37_9CAUD</name>
<protein>
    <submittedName>
        <fullName evidence="1">Uncharacterized protein</fullName>
    </submittedName>
</protein>
<organism evidence="1 2">
    <name type="scientific">Synechococcus phage S-CAM22</name>
    <dbReference type="NCBI Taxonomy" id="1883365"/>
    <lineage>
        <taxon>Viruses</taxon>
        <taxon>Duplodnaviria</taxon>
        <taxon>Heunggongvirae</taxon>
        <taxon>Uroviricota</taxon>
        <taxon>Caudoviricetes</taxon>
        <taxon>Pantevenvirales</taxon>
        <taxon>Kyanoviridae</taxon>
        <taxon>Alisovirus</taxon>
        <taxon>Alisovirus socal22</taxon>
    </lineage>
</organism>
<accession>A0A1D8KR37</accession>
<sequence length="67" mass="7993">MNLTNNKQMTISNPYVENLVEMGYDRQDCEVASTMFQKKTFPCVIHGRKFETEEQYHQELHEFMNGM</sequence>
<dbReference type="EMBL" id="KU686208">
    <property type="protein sequence ID" value="AOV61110.1"/>
    <property type="molecule type" value="Genomic_DNA"/>
</dbReference>
<reference evidence="1 2" key="1">
    <citation type="journal article" date="2016" name="Virology">
        <title>The genomic content and context of auxiliary metabolic genes in marine cyanomyoviruses.</title>
        <authorList>
            <person name="Crummett L.T."/>
            <person name="Puxty R.J."/>
            <person name="Weihe C."/>
            <person name="Marston M.F."/>
            <person name="Martiny J.B."/>
        </authorList>
    </citation>
    <scope>NUCLEOTIDE SEQUENCE [LARGE SCALE GENOMIC DNA]</scope>
    <source>
        <strain evidence="1">0310NB44</strain>
    </source>
</reference>
<evidence type="ECO:0000313" key="2">
    <source>
        <dbReference type="Proteomes" id="UP000241089"/>
    </source>
</evidence>
<proteinExistence type="predicted"/>
<gene>
    <name evidence="1" type="ORF">N440310_064</name>
</gene>
<dbReference type="Proteomes" id="UP000241089">
    <property type="component" value="Segment"/>
</dbReference>